<gene>
    <name evidence="28" type="primary">L</name>
</gene>
<keyword evidence="5" id="KW-0696">RNA-directed RNA polymerase</keyword>
<comment type="catalytic activity">
    <reaction evidence="25">
        <text>a 5'-end (5'-triphosphoguanosine)-adenylyl-adenylyl-cytidylyl-adenosine in mRNA + 2 S-adenosyl-L-methionine = a 5'-end (N(7)-methyl 5'-triphosphoguanosine)-(2'-O-methyladenylyl)-adenylyl-cytidylyl-adenosine in mRNA + 2 S-adenosyl-L-homocysteine + H(+)</text>
        <dbReference type="Rhea" id="RHEA:65376"/>
        <dbReference type="Rhea" id="RHEA-COMP:16797"/>
        <dbReference type="Rhea" id="RHEA-COMP:16798"/>
        <dbReference type="ChEBI" id="CHEBI:15378"/>
        <dbReference type="ChEBI" id="CHEBI:57856"/>
        <dbReference type="ChEBI" id="CHEBI:59789"/>
        <dbReference type="ChEBI" id="CHEBI:156483"/>
        <dbReference type="ChEBI" id="CHEBI:156484"/>
        <dbReference type="EC" id="2.1.1.375"/>
    </reaction>
</comment>
<dbReference type="NCBIfam" id="TIGR04198">
    <property type="entry name" value="paramyx_RNAcap"/>
    <property type="match status" value="1"/>
</dbReference>
<evidence type="ECO:0000256" key="12">
    <source>
        <dbReference type="ARBA" id="ARBA00022801"/>
    </source>
</evidence>
<keyword evidence="17" id="KW-1035">Host cytoplasm</keyword>
<evidence type="ECO:0000256" key="2">
    <source>
        <dbReference type="ARBA" id="ARBA00004328"/>
    </source>
</evidence>
<proteinExistence type="predicted"/>
<dbReference type="EMBL" id="LC222630">
    <property type="protein sequence ID" value="BAX37191.1"/>
    <property type="molecule type" value="Viral_cRNA"/>
</dbReference>
<dbReference type="EC" id="2.1.1.375" evidence="21"/>
<evidence type="ECO:0000256" key="16">
    <source>
        <dbReference type="ARBA" id="ARBA00023042"/>
    </source>
</evidence>
<evidence type="ECO:0000256" key="24">
    <source>
        <dbReference type="ARBA" id="ARBA00047332"/>
    </source>
</evidence>
<keyword evidence="6" id="KW-0489">Methyltransferase</keyword>
<accession>A0A1W7HIW9</accession>
<name>A0A1W7HIW9_9RHAB</name>
<evidence type="ECO:0000256" key="19">
    <source>
        <dbReference type="ARBA" id="ARBA00024494"/>
    </source>
</evidence>
<sequence length="1877" mass="212160">MNSLFQECYTESLMDDNTDTIITGKGRSAHNEGEYHLKSALRSHSDYVKNKHQAKDLLKLSEHTSVYAPKNPCKLLPTLWKGVIEGEEWVEDEVIIYLRELYHDDETDDCALELLDAELEHVCHDDDKTGIMQGVVQCQEDAWNKHTIYGRANILRWALTRIVIDHNKEEPTELSPMGRKLDDKVFAYSLSSSLSMMISRNWCHLMINNSPGTINIQHLINTLDKLTERVNIMTYLTLCDKTGLSSIYPSVDITLKIIQLGDNLILNEGNDAFRGLASYEAICVGEIINRGDSSVWDVGRFLNTMLQEVGSLGENYKTWSSDVLVILQGLKIQQVSCLHGMYRIWGHPVVDLEKGLMKLRSVALMEKEIPPECARNTSNMFKEIFFTQYFRRHKFYPPYTWIGPEGSNYIKQVLSLEKELDIHNIRYHLEDWENIRCEKTFEIPATYSLASCIKDRAISPKRSELVSMIIKGGSVMSQSSRRGVLKWLDSTMIPVREFLDGIDESGLSKDNSIIGLYPKERELKMEARFFALMSFQMRLYFTITEHMANDNLLDYFPMVTMSDSMLELNKKLDTLSRKQVTKKEGVVHYVVNIDFRKWNQQMREEMTVPMFLDADRLFGYTNLVGRTHEIFKSSYIYLSSGEYVPQVSLRGRLVHEEPYSWTKDPSGKEGLRQKYWTIMTACDLMYVARQHGLKIDLVGGGDNQVLIVEVTTDKVGDGGELTTEGKSECKFKMGTFMRHLSNYMEKKGLPLKTEETWISPNLLMFFKMMYYDHTTLVSPLKQASRVFPLSNDQVMTIGNMAATVSSGVTVLSSKDMQIGPAAAFGRLICADLASLVTKDHPLSDGGEMWSDSISICRGGSRRKVNVKPDLKTPMRIFLSLTLLHKVMGGPAIVSPLGMMMRGFPDPLCEHLTWISMIKSKFSQAANFACMSINTKVPWAHLLEDPVSVNHDAPMHGLAVLRREAEQALAKASGYKNRDFMDLARCCNKSQMEGLAEALCSGKNIDIRVLHDVMGASLGGYFNSIASKVNKTATVLRMNKSSSVIATIAGQERHCMSYFAASSSVPHDLTPLKCPTATARRYRRLSWGKEILSITTPHPAAFLKPVIGDHQCDHNYVQTKTSGGNLINPHSRGPYPVYMGSYTREKFKPTEMAAAYGEEDLLSRPIHLMKLINWRYSSSSNMARILKCLLSSLTDADATLFYGMMEWIAGDAEHRYQDMATKHGGVPNVAHSILSYVRAHTTTFRKHSRGGKNETLHFQAVMIYTSMIALFKKYGGIIHWHESCGECIQQTVGNVDVVLTKRVEFPILKGNLFAYVPAESIKFHYHDMKRIRSVEDLGFRTMSYESMSPLDRRTASISMLSAVISSSESRDKSSVTMSSIEMWAGTVNLTEVIPAVCLRVSVAELMRTGEWSWPKPHLKKRIIMLLEPFIRSKLGRYQLLEMGVTLDELRSNNPGVLLDIVQVVMDNSRMTPKIIPNRVSPSWVNDVICAKIYENEHIIFCSGCLTKGPCVDKVEICNDILMEYTFKVCSATLPVLKGDMSQIICDRDFSNDPDWTSSPVQLFEMMDNPAAQFTPFPRDGPIAVSRPLGSAGLSSILDILAETNGIIMVGDDSVSITIWRQFRATRKVMIFKTGDNHLEAACDFICMAPDEADLLMDSESPDGKADVYYGDNIPIAPGWWIITSRKDVNRLYKYGKDMSPTRVLISKDRGQTRAICAVKMEQTPGQKWGDFQATYKKIEMRCGNYSGMVRNPTSKNKLISCAVSLFHRVNGDIEEAVKCCVTEMRTIFWRNELYTKKAKDLMYLMSTLHMAGMEGGIEFARRSIKPRAVRRPYRILIKTTARNNYKAANDVTDVRELFRVTPKPIGAHGGDIIINIGK</sequence>
<keyword evidence="16" id="KW-0506">mRNA capping</keyword>
<dbReference type="InterPro" id="IPR026890">
    <property type="entry name" value="Mononeg_mRNAcap"/>
</dbReference>
<keyword evidence="8" id="KW-0808">Transferase</keyword>
<evidence type="ECO:0000256" key="18">
    <source>
        <dbReference type="ARBA" id="ARBA00023268"/>
    </source>
</evidence>
<keyword evidence="7" id="KW-0507">mRNA processing</keyword>
<dbReference type="GO" id="GO:0030430">
    <property type="term" value="C:host cell cytoplasm"/>
    <property type="evidence" value="ECO:0007669"/>
    <property type="project" value="UniProtKB-SubCell"/>
</dbReference>
<dbReference type="Pfam" id="PF00946">
    <property type="entry name" value="Mononeg_RNA_pol"/>
    <property type="match status" value="1"/>
</dbReference>
<comment type="subcellular location">
    <subcellularLocation>
        <location evidence="1">Host cytoplasm</location>
    </subcellularLocation>
    <subcellularLocation>
        <location evidence="2">Virion</location>
    </subcellularLocation>
</comment>
<evidence type="ECO:0000256" key="8">
    <source>
        <dbReference type="ARBA" id="ARBA00022679"/>
    </source>
</evidence>
<keyword evidence="13" id="KW-0067">ATP-binding</keyword>
<dbReference type="Pfam" id="PF14318">
    <property type="entry name" value="Mononeg_mRNAcap"/>
    <property type="match status" value="1"/>
</dbReference>
<protein>
    <recommendedName>
        <fullName evidence="23">Replicase</fullName>
        <ecNumber evidence="21">2.1.1.375</ecNumber>
        <ecNumber evidence="3">2.7.7.48</ecNumber>
        <ecNumber evidence="4">2.7.7.88</ecNumber>
    </recommendedName>
    <alternativeName>
        <fullName evidence="22">Transcriptase</fullName>
    </alternativeName>
</protein>
<comment type="catalytic activity">
    <reaction evidence="20">
        <text>a 5'-end (5'-triphosphoguanosine)-(2'-O-methyladenylyl)-adenylyl-cytidylyl-adenosine in mRNA + S-adenosyl-L-methionine = a 5'-end (N(7)-methyl 5'-triphosphoguanosine)-(2'-O-methyladenylyl)-adenylyl-cytidylyl-adenosine in mRNA + S-adenosyl-L-homocysteine</text>
        <dbReference type="Rhea" id="RHEA:65440"/>
        <dbReference type="Rhea" id="RHEA-COMP:16798"/>
        <dbReference type="Rhea" id="RHEA-COMP:16801"/>
        <dbReference type="ChEBI" id="CHEBI:57856"/>
        <dbReference type="ChEBI" id="CHEBI:59789"/>
        <dbReference type="ChEBI" id="CHEBI:156482"/>
        <dbReference type="ChEBI" id="CHEBI:156483"/>
    </reaction>
</comment>
<evidence type="ECO:0000256" key="4">
    <source>
        <dbReference type="ARBA" id="ARBA00012582"/>
    </source>
</evidence>
<dbReference type="GO" id="GO:0003968">
    <property type="term" value="F:RNA-directed RNA polymerase activity"/>
    <property type="evidence" value="ECO:0007669"/>
    <property type="project" value="UniProtKB-KW"/>
</dbReference>
<keyword evidence="18" id="KW-0511">Multifunctional enzyme</keyword>
<dbReference type="GO" id="GO:0005524">
    <property type="term" value="F:ATP binding"/>
    <property type="evidence" value="ECO:0007669"/>
    <property type="project" value="UniProtKB-KW"/>
</dbReference>
<feature type="domain" description="RdRp catalytic" evidence="27">
    <location>
        <begin position="587"/>
        <end position="773"/>
    </location>
</feature>
<dbReference type="PROSITE" id="PS50526">
    <property type="entry name" value="RDRP_SSRNA_NEG_NONSEG"/>
    <property type="match status" value="1"/>
</dbReference>
<evidence type="ECO:0000256" key="15">
    <source>
        <dbReference type="ARBA" id="ARBA00022953"/>
    </source>
</evidence>
<keyword evidence="12" id="KW-0378">Hydrolase</keyword>
<evidence type="ECO:0000256" key="10">
    <source>
        <dbReference type="ARBA" id="ARBA00022695"/>
    </source>
</evidence>
<dbReference type="GO" id="GO:0044423">
    <property type="term" value="C:virion component"/>
    <property type="evidence" value="ECO:0007669"/>
    <property type="project" value="UniProtKB-KW"/>
</dbReference>
<dbReference type="EC" id="2.7.7.88" evidence="4"/>
<dbReference type="EC" id="2.7.7.48" evidence="3"/>
<evidence type="ECO:0000256" key="26">
    <source>
        <dbReference type="ARBA" id="ARBA00048548"/>
    </source>
</evidence>
<comment type="catalytic activity">
    <reaction evidence="24">
        <text>a 5'-end (5'-triphosphoguanosine)-adenylyl-adenylyl-cytidylyl-adenosine in mRNA + S-adenosyl-L-methionine = a 5'-end (5'-triphosphoguanosine)-(2'-O-methyladenylyl)-adenylyl-cytidylyl-adenosine in mRNA + S-adenosyl-L-homocysteine + H(+)</text>
        <dbReference type="Rhea" id="RHEA:65380"/>
        <dbReference type="Rhea" id="RHEA-COMP:16797"/>
        <dbReference type="Rhea" id="RHEA-COMP:16801"/>
        <dbReference type="ChEBI" id="CHEBI:15378"/>
        <dbReference type="ChEBI" id="CHEBI:57856"/>
        <dbReference type="ChEBI" id="CHEBI:59789"/>
        <dbReference type="ChEBI" id="CHEBI:156482"/>
        <dbReference type="ChEBI" id="CHEBI:156484"/>
    </reaction>
</comment>
<evidence type="ECO:0000256" key="23">
    <source>
        <dbReference type="ARBA" id="ARBA00031012"/>
    </source>
</evidence>
<dbReference type="GO" id="GO:0004482">
    <property type="term" value="F:mRNA 5'-cap (guanine-N7-)-methyltransferase activity"/>
    <property type="evidence" value="ECO:0007669"/>
    <property type="project" value="InterPro"/>
</dbReference>
<evidence type="ECO:0000256" key="5">
    <source>
        <dbReference type="ARBA" id="ARBA00022484"/>
    </source>
</evidence>
<evidence type="ECO:0000256" key="14">
    <source>
        <dbReference type="ARBA" id="ARBA00022844"/>
    </source>
</evidence>
<keyword evidence="14" id="KW-0946">Virion</keyword>
<evidence type="ECO:0000256" key="11">
    <source>
        <dbReference type="ARBA" id="ARBA00022741"/>
    </source>
</evidence>
<organism evidence="28">
    <name type="scientific">Dichorhavirus orchidaceae</name>
    <dbReference type="NCBI Taxonomy" id="152177"/>
    <lineage>
        <taxon>Viruses</taxon>
        <taxon>Riboviria</taxon>
        <taxon>Orthornavirae</taxon>
        <taxon>Negarnaviricota</taxon>
        <taxon>Haploviricotina</taxon>
        <taxon>Monjiviricetes</taxon>
        <taxon>Mononegavirales</taxon>
        <taxon>Rhabdoviridae</taxon>
        <taxon>Betarhabdovirinae</taxon>
        <taxon>Dichorhavirus</taxon>
    </lineage>
</organism>
<evidence type="ECO:0000256" key="1">
    <source>
        <dbReference type="ARBA" id="ARBA00004192"/>
    </source>
</evidence>
<evidence type="ECO:0000259" key="27">
    <source>
        <dbReference type="PROSITE" id="PS50526"/>
    </source>
</evidence>
<dbReference type="InterPro" id="IPR039736">
    <property type="entry name" value="L_poly_C"/>
</dbReference>
<keyword evidence="9" id="KW-0949">S-adenosyl-L-methionine</keyword>
<evidence type="ECO:0000256" key="25">
    <source>
        <dbReference type="ARBA" id="ARBA00047370"/>
    </source>
</evidence>
<evidence type="ECO:0000256" key="6">
    <source>
        <dbReference type="ARBA" id="ARBA00022603"/>
    </source>
</evidence>
<dbReference type="InterPro" id="IPR014023">
    <property type="entry name" value="Mononeg_RNA_pol_cat"/>
</dbReference>
<keyword evidence="10" id="KW-0548">Nucleotidyltransferase</keyword>
<keyword evidence="15" id="KW-0693">Viral RNA replication</keyword>
<evidence type="ECO:0000256" key="20">
    <source>
        <dbReference type="ARBA" id="ARBA00024499"/>
    </source>
</evidence>
<reference evidence="28" key="1">
    <citation type="journal article" date="2017" name="Virology">
        <title>A possible occurrence of genome reassortment among bipartite rhabdoviruses.</title>
        <authorList>
            <person name="Kondo H."/>
            <person name="Hirota K."/>
            <person name="Maruyama K."/>
            <person name="Andika I.B."/>
            <person name="Suzuki N."/>
        </authorList>
    </citation>
    <scope>NUCLEOTIDE SEQUENCE</scope>
    <source>
        <strain evidence="28">Cym07</strain>
    </source>
</reference>
<evidence type="ECO:0000256" key="22">
    <source>
        <dbReference type="ARBA" id="ARBA00030436"/>
    </source>
</evidence>
<evidence type="ECO:0000256" key="21">
    <source>
        <dbReference type="ARBA" id="ARBA00026099"/>
    </source>
</evidence>
<evidence type="ECO:0000256" key="3">
    <source>
        <dbReference type="ARBA" id="ARBA00012494"/>
    </source>
</evidence>
<evidence type="ECO:0000256" key="7">
    <source>
        <dbReference type="ARBA" id="ARBA00022664"/>
    </source>
</evidence>
<keyword evidence="11" id="KW-0547">Nucleotide-binding</keyword>
<evidence type="ECO:0000313" key="28">
    <source>
        <dbReference type="EMBL" id="BAX37191.1"/>
    </source>
</evidence>
<comment type="catalytic activity">
    <reaction evidence="19">
        <text>a 5'-end triphospho-adenylyl-adenylyl-cytidylyl-adenosine in mRNA + GDP + H(+) = a 5'-end (5'-triphosphoguanosine)-adenylyl-adenylyl-cytidylyl-adenosine in mRNA + diphosphate</text>
        <dbReference type="Rhea" id="RHEA:65436"/>
        <dbReference type="Rhea" id="RHEA-COMP:16797"/>
        <dbReference type="Rhea" id="RHEA-COMP:16799"/>
        <dbReference type="ChEBI" id="CHEBI:15378"/>
        <dbReference type="ChEBI" id="CHEBI:33019"/>
        <dbReference type="ChEBI" id="CHEBI:58189"/>
        <dbReference type="ChEBI" id="CHEBI:156484"/>
        <dbReference type="ChEBI" id="CHEBI:156503"/>
        <dbReference type="EC" id="2.7.7.88"/>
    </reaction>
</comment>
<evidence type="ECO:0000256" key="9">
    <source>
        <dbReference type="ARBA" id="ARBA00022691"/>
    </source>
</evidence>
<evidence type="ECO:0000256" key="17">
    <source>
        <dbReference type="ARBA" id="ARBA00023200"/>
    </source>
</evidence>
<dbReference type="GO" id="GO:0016787">
    <property type="term" value="F:hydrolase activity"/>
    <property type="evidence" value="ECO:0007669"/>
    <property type="project" value="UniProtKB-KW"/>
</dbReference>
<comment type="catalytic activity">
    <reaction evidence="26">
        <text>GTP + H2O = GDP + phosphate + H(+)</text>
        <dbReference type="Rhea" id="RHEA:19669"/>
        <dbReference type="ChEBI" id="CHEBI:15377"/>
        <dbReference type="ChEBI" id="CHEBI:15378"/>
        <dbReference type="ChEBI" id="CHEBI:37565"/>
        <dbReference type="ChEBI" id="CHEBI:43474"/>
        <dbReference type="ChEBI" id="CHEBI:58189"/>
    </reaction>
</comment>
<evidence type="ECO:0000256" key="13">
    <source>
        <dbReference type="ARBA" id="ARBA00022840"/>
    </source>
</evidence>